<dbReference type="Proteomes" id="UP000235728">
    <property type="component" value="Unassembled WGS sequence"/>
</dbReference>
<keyword evidence="2" id="KW-0472">Membrane</keyword>
<dbReference type="AlphaFoldDB" id="A0A2N6NIS9"/>
<organism evidence="3 4">
    <name type="scientific">Beauveria bassiana</name>
    <name type="common">White muscardine disease fungus</name>
    <name type="synonym">Tritirachium shiotae</name>
    <dbReference type="NCBI Taxonomy" id="176275"/>
    <lineage>
        <taxon>Eukaryota</taxon>
        <taxon>Fungi</taxon>
        <taxon>Dikarya</taxon>
        <taxon>Ascomycota</taxon>
        <taxon>Pezizomycotina</taxon>
        <taxon>Sordariomycetes</taxon>
        <taxon>Hypocreomycetidae</taxon>
        <taxon>Hypocreales</taxon>
        <taxon>Cordycipitaceae</taxon>
        <taxon>Beauveria</taxon>
    </lineage>
</organism>
<accession>A0A2N6NIS9</accession>
<name>A0A2N6NIS9_BEABA</name>
<protein>
    <submittedName>
        <fullName evidence="3">Uncharacterized protein</fullName>
    </submittedName>
</protein>
<reference evidence="3 4" key="1">
    <citation type="journal article" date="2016" name="Appl. Microbiol. Biotechnol.">
        <title>Characterization of T-DNA insertion mutants with decreased virulence in the entomopathogenic fungus Beauveria bassiana JEF-007.</title>
        <authorList>
            <person name="Kim S."/>
            <person name="Lee S.J."/>
            <person name="Nai Y.S."/>
            <person name="Yu J.S."/>
            <person name="Lee M.R."/>
            <person name="Yang Y.T."/>
            <person name="Kim J.S."/>
        </authorList>
    </citation>
    <scope>NUCLEOTIDE SEQUENCE [LARGE SCALE GENOMIC DNA]</scope>
    <source>
        <strain evidence="3 4">JEF-007</strain>
    </source>
</reference>
<keyword evidence="2" id="KW-1133">Transmembrane helix</keyword>
<evidence type="ECO:0000256" key="1">
    <source>
        <dbReference type="SAM" id="MobiDB-lite"/>
    </source>
</evidence>
<evidence type="ECO:0000256" key="2">
    <source>
        <dbReference type="SAM" id="Phobius"/>
    </source>
</evidence>
<evidence type="ECO:0000313" key="4">
    <source>
        <dbReference type="Proteomes" id="UP000235728"/>
    </source>
</evidence>
<gene>
    <name evidence="3" type="ORF">BM221_006833</name>
</gene>
<sequence>MAQVGSVYLNFGLWAAAIIPAWLVLREIGVAKPGDGDDSEQSTSDAGEIKTARAVSNQL</sequence>
<comment type="caution">
    <text evidence="3">The sequence shown here is derived from an EMBL/GenBank/DDBJ whole genome shotgun (WGS) entry which is preliminary data.</text>
</comment>
<feature type="transmembrane region" description="Helical" evidence="2">
    <location>
        <begin position="6"/>
        <end position="25"/>
    </location>
</feature>
<proteinExistence type="predicted"/>
<evidence type="ECO:0000313" key="3">
    <source>
        <dbReference type="EMBL" id="PMB67171.1"/>
    </source>
</evidence>
<keyword evidence="2" id="KW-0812">Transmembrane</keyword>
<feature type="region of interest" description="Disordered" evidence="1">
    <location>
        <begin position="33"/>
        <end position="59"/>
    </location>
</feature>
<dbReference type="EMBL" id="MRVG01000007">
    <property type="protein sequence ID" value="PMB67171.1"/>
    <property type="molecule type" value="Genomic_DNA"/>
</dbReference>